<dbReference type="RefSeq" id="WP_344693600.1">
    <property type="nucleotide sequence ID" value="NZ_BAABBF010000005.1"/>
</dbReference>
<evidence type="ECO:0000313" key="1">
    <source>
        <dbReference type="EMBL" id="GAA3714173.1"/>
    </source>
</evidence>
<keyword evidence="2" id="KW-1185">Reference proteome</keyword>
<comment type="caution">
    <text evidence="1">The sequence shown here is derived from an EMBL/GenBank/DDBJ whole genome shotgun (WGS) entry which is preliminary data.</text>
</comment>
<proteinExistence type="predicted"/>
<dbReference type="PROSITE" id="PS51257">
    <property type="entry name" value="PROKAR_LIPOPROTEIN"/>
    <property type="match status" value="1"/>
</dbReference>
<name>A0ABP7E4G4_9SPHN</name>
<evidence type="ECO:0000313" key="2">
    <source>
        <dbReference type="Proteomes" id="UP001500523"/>
    </source>
</evidence>
<dbReference type="Proteomes" id="UP001500523">
    <property type="component" value="Unassembled WGS sequence"/>
</dbReference>
<dbReference type="EMBL" id="BAABBF010000005">
    <property type="protein sequence ID" value="GAA3714173.1"/>
    <property type="molecule type" value="Genomic_DNA"/>
</dbReference>
<sequence>MRMATIPVLFGLMAGCTTTDGPVEPAGPCRVDMSFQMRYVGSEFKMPLREEIQYAANARIARILHPDDPVTKDLRPDRLNILLGEDGKINALTCG</sequence>
<dbReference type="InterPro" id="IPR021719">
    <property type="entry name" value="Prot_inh_I78"/>
</dbReference>
<gene>
    <name evidence="1" type="ORF">GCM10022268_23650</name>
</gene>
<dbReference type="Gene3D" id="3.30.10.10">
    <property type="entry name" value="Trypsin Inhibitor V, subunit A"/>
    <property type="match status" value="1"/>
</dbReference>
<reference evidence="2" key="1">
    <citation type="journal article" date="2019" name="Int. J. Syst. Evol. Microbiol.">
        <title>The Global Catalogue of Microorganisms (GCM) 10K type strain sequencing project: providing services to taxonomists for standard genome sequencing and annotation.</title>
        <authorList>
            <consortium name="The Broad Institute Genomics Platform"/>
            <consortium name="The Broad Institute Genome Sequencing Center for Infectious Disease"/>
            <person name="Wu L."/>
            <person name="Ma J."/>
        </authorList>
    </citation>
    <scope>NUCLEOTIDE SEQUENCE [LARGE SCALE GENOMIC DNA]</scope>
    <source>
        <strain evidence="2">JCM 17498</strain>
    </source>
</reference>
<dbReference type="Pfam" id="PF11720">
    <property type="entry name" value="Inhibitor_I78"/>
    <property type="match status" value="1"/>
</dbReference>
<evidence type="ECO:0008006" key="3">
    <source>
        <dbReference type="Google" id="ProtNLM"/>
    </source>
</evidence>
<accession>A0ABP7E4G4</accession>
<protein>
    <recommendedName>
        <fullName evidence="3">Peptidase inhibitor I78 family protein</fullName>
    </recommendedName>
</protein>
<organism evidence="1 2">
    <name type="scientific">Sphingomonas cynarae</name>
    <dbReference type="NCBI Taxonomy" id="930197"/>
    <lineage>
        <taxon>Bacteria</taxon>
        <taxon>Pseudomonadati</taxon>
        <taxon>Pseudomonadota</taxon>
        <taxon>Alphaproteobacteria</taxon>
        <taxon>Sphingomonadales</taxon>
        <taxon>Sphingomonadaceae</taxon>
        <taxon>Sphingomonas</taxon>
    </lineage>
</organism>